<dbReference type="Pfam" id="PF00591">
    <property type="entry name" value="Glycos_transf_3"/>
    <property type="match status" value="1"/>
</dbReference>
<dbReference type="Proteomes" id="UP000319263">
    <property type="component" value="Chromosome"/>
</dbReference>
<dbReference type="KEGG" id="mik:FOE78_18565"/>
<feature type="binding site" evidence="9">
    <location>
        <position position="228"/>
    </location>
    <ligand>
        <name>Mg(2+)</name>
        <dbReference type="ChEBI" id="CHEBI:18420"/>
        <label>2</label>
    </ligand>
</feature>
<keyword evidence="3 9" id="KW-0328">Glycosyltransferase</keyword>
<feature type="binding site" evidence="9">
    <location>
        <position position="95"/>
    </location>
    <ligand>
        <name>Mg(2+)</name>
        <dbReference type="ChEBI" id="CHEBI:18420"/>
        <label>1</label>
    </ligand>
</feature>
<comment type="cofactor">
    <cofactor evidence="9">
        <name>Mg(2+)</name>
        <dbReference type="ChEBI" id="CHEBI:18420"/>
    </cofactor>
    <text evidence="9">Binds 2 magnesium ions per monomer.</text>
</comment>
<dbReference type="OrthoDB" id="9806430at2"/>
<keyword evidence="4 9" id="KW-0808">Transferase</keyword>
<evidence type="ECO:0000256" key="7">
    <source>
        <dbReference type="ARBA" id="ARBA00052328"/>
    </source>
</evidence>
<dbReference type="GO" id="GO:0004048">
    <property type="term" value="F:anthranilate phosphoribosyltransferase activity"/>
    <property type="evidence" value="ECO:0007669"/>
    <property type="project" value="UniProtKB-UniRule"/>
</dbReference>
<dbReference type="SUPFAM" id="SSF47648">
    <property type="entry name" value="Nucleoside phosphorylase/phosphoribosyltransferase N-terminal domain"/>
    <property type="match status" value="1"/>
</dbReference>
<reference evidence="12 13" key="1">
    <citation type="submission" date="2019-07" db="EMBL/GenBank/DDBJ databases">
        <title>Microlunatus dokdonensis sp. nov. isolated from the rhizospheric soil of the wild plant Elymus tsukushiensis.</title>
        <authorList>
            <person name="Ghim S.-Y."/>
            <person name="Hwang Y.-J."/>
            <person name="Son J.-S."/>
            <person name="Shin J.-H."/>
        </authorList>
    </citation>
    <scope>NUCLEOTIDE SEQUENCE [LARGE SCALE GENOMIC DNA]</scope>
    <source>
        <strain evidence="12 13">KUDC0627</strain>
    </source>
</reference>
<dbReference type="UniPathway" id="UPA00035">
    <property type="reaction ID" value="UER00041"/>
</dbReference>
<comment type="similarity">
    <text evidence="9">Belongs to the anthranilate phosphoribosyltransferase family.</text>
</comment>
<gene>
    <name evidence="9 12" type="primary">trpD</name>
    <name evidence="12" type="ORF">FOE78_18565</name>
</gene>
<dbReference type="HAMAP" id="MF_00211">
    <property type="entry name" value="TrpD"/>
    <property type="match status" value="1"/>
</dbReference>
<dbReference type="InterPro" id="IPR036320">
    <property type="entry name" value="Glycosyl_Trfase_fam3_N_dom_sf"/>
</dbReference>
<dbReference type="RefSeq" id="WP_143987602.1">
    <property type="nucleotide sequence ID" value="NZ_CP041692.1"/>
</dbReference>
<keyword evidence="9" id="KW-0460">Magnesium</keyword>
<keyword evidence="6 9" id="KW-0057">Aromatic amino acid biosynthesis</keyword>
<evidence type="ECO:0000256" key="2">
    <source>
        <dbReference type="ARBA" id="ARBA00022605"/>
    </source>
</evidence>
<evidence type="ECO:0000256" key="4">
    <source>
        <dbReference type="ARBA" id="ARBA00022679"/>
    </source>
</evidence>
<keyword evidence="2 9" id="KW-0028">Amino-acid biosynthesis</keyword>
<dbReference type="EMBL" id="CP041692">
    <property type="protein sequence ID" value="QDP97645.1"/>
    <property type="molecule type" value="Genomic_DNA"/>
</dbReference>
<feature type="binding site" evidence="9">
    <location>
        <begin position="111"/>
        <end position="119"/>
    </location>
    <ligand>
        <name>5-phospho-alpha-D-ribose 1-diphosphate</name>
        <dbReference type="ChEBI" id="CHEBI:58017"/>
    </ligand>
</feature>
<evidence type="ECO:0000313" key="12">
    <source>
        <dbReference type="EMBL" id="QDP97645.1"/>
    </source>
</evidence>
<feature type="binding site" evidence="9">
    <location>
        <position position="114"/>
    </location>
    <ligand>
        <name>anthranilate</name>
        <dbReference type="ChEBI" id="CHEBI:16567"/>
        <label>1</label>
    </ligand>
</feature>
<comment type="subunit">
    <text evidence="9">Homodimer.</text>
</comment>
<evidence type="ECO:0000259" key="11">
    <source>
        <dbReference type="Pfam" id="PF02885"/>
    </source>
</evidence>
<sequence length="347" mass="35423">MATTNWPGVLSALIAGEDLSQETAAWAMGQILAGEATDVQIAGFAVALRSKGETAAELGGLADAMLARAVPITTPASAVDIVGSGGDRANTVNISTMAAIVAAAAGARVVKHGNRSASSACGAADVLEALGVRLDLAPAEQSRVIDELGIGFLFARHYHPSFRNAAVARSQLGVPTFFNFLGPLTNPGAPVGHAVGVADQRMARLTAEVLAARGDRGLVFHGTDGLDELTTTTTSTVWVFGEGRIEQALLDPRELGIEPAGLSQLVGGGPELNAEIARRLLAGERGPVRDIVLLNAAAALAGYDGPGSADDLVETLRGRLDRAAAAVDSGAAADLLARWAERTVTIG</sequence>
<dbReference type="PANTHER" id="PTHR43285">
    <property type="entry name" value="ANTHRANILATE PHOSPHORIBOSYLTRANSFERASE"/>
    <property type="match status" value="1"/>
</dbReference>
<evidence type="ECO:0000256" key="5">
    <source>
        <dbReference type="ARBA" id="ARBA00022822"/>
    </source>
</evidence>
<feature type="domain" description="Glycosyl transferase family 3 N-terminal" evidence="11">
    <location>
        <begin position="9"/>
        <end position="69"/>
    </location>
</feature>
<proteinExistence type="inferred from homology"/>
<dbReference type="Pfam" id="PF02885">
    <property type="entry name" value="Glycos_trans_3N"/>
    <property type="match status" value="1"/>
</dbReference>
<feature type="binding site" evidence="9">
    <location>
        <position position="123"/>
    </location>
    <ligand>
        <name>5-phospho-alpha-D-ribose 1-diphosphate</name>
        <dbReference type="ChEBI" id="CHEBI:58017"/>
    </ligand>
</feature>
<evidence type="ECO:0000256" key="3">
    <source>
        <dbReference type="ARBA" id="ARBA00022676"/>
    </source>
</evidence>
<organism evidence="12 13">
    <name type="scientific">Microlunatus elymi</name>
    <dbReference type="NCBI Taxonomy" id="2596828"/>
    <lineage>
        <taxon>Bacteria</taxon>
        <taxon>Bacillati</taxon>
        <taxon>Actinomycetota</taxon>
        <taxon>Actinomycetes</taxon>
        <taxon>Propionibacteriales</taxon>
        <taxon>Propionibacteriaceae</taxon>
        <taxon>Microlunatus</taxon>
    </lineage>
</organism>
<feature type="binding site" evidence="9">
    <location>
        <position position="227"/>
    </location>
    <ligand>
        <name>Mg(2+)</name>
        <dbReference type="ChEBI" id="CHEBI:18420"/>
        <label>2</label>
    </ligand>
</feature>
<dbReference type="NCBIfam" id="TIGR01245">
    <property type="entry name" value="trpD"/>
    <property type="match status" value="1"/>
</dbReference>
<dbReference type="SUPFAM" id="SSF52418">
    <property type="entry name" value="Nucleoside phosphorylase/phosphoribosyltransferase catalytic domain"/>
    <property type="match status" value="1"/>
</dbReference>
<feature type="binding site" evidence="9">
    <location>
        <position position="83"/>
    </location>
    <ligand>
        <name>5-phospho-alpha-D-ribose 1-diphosphate</name>
        <dbReference type="ChEBI" id="CHEBI:58017"/>
    </ligand>
</feature>
<dbReference type="InterPro" id="IPR000312">
    <property type="entry name" value="Glycosyl_Trfase_fam3"/>
</dbReference>
<feature type="binding site" evidence="9">
    <location>
        <position position="83"/>
    </location>
    <ligand>
        <name>anthranilate</name>
        <dbReference type="ChEBI" id="CHEBI:16567"/>
        <label>1</label>
    </ligand>
</feature>
<feature type="domain" description="Glycosyl transferase family 3" evidence="10">
    <location>
        <begin position="77"/>
        <end position="332"/>
    </location>
</feature>
<evidence type="ECO:0000256" key="8">
    <source>
        <dbReference type="ARBA" id="ARBA00061188"/>
    </source>
</evidence>
<dbReference type="AlphaFoldDB" id="A0A516Q2I3"/>
<name>A0A516Q2I3_9ACTN</name>
<feature type="binding site" evidence="9">
    <location>
        <position position="91"/>
    </location>
    <ligand>
        <name>5-phospho-alpha-D-ribose 1-diphosphate</name>
        <dbReference type="ChEBI" id="CHEBI:58017"/>
    </ligand>
</feature>
<feature type="binding site" evidence="9">
    <location>
        <begin position="86"/>
        <end position="87"/>
    </location>
    <ligand>
        <name>5-phospho-alpha-D-ribose 1-diphosphate</name>
        <dbReference type="ChEBI" id="CHEBI:58017"/>
    </ligand>
</feature>
<keyword evidence="9" id="KW-0479">Metal-binding</keyword>
<comment type="function">
    <text evidence="9">Catalyzes the transfer of the phosphoribosyl group of 5-phosphorylribose-1-pyrophosphate (PRPP) to anthranilate to yield N-(5'-phosphoribosyl)-anthranilate (PRA).</text>
</comment>
<feature type="binding site" evidence="9">
    <location>
        <position position="228"/>
    </location>
    <ligand>
        <name>Mg(2+)</name>
        <dbReference type="ChEBI" id="CHEBI:18420"/>
        <label>1</label>
    </ligand>
</feature>
<accession>A0A516Q2I3</accession>
<keyword evidence="13" id="KW-1185">Reference proteome</keyword>
<dbReference type="PANTHER" id="PTHR43285:SF2">
    <property type="entry name" value="ANTHRANILATE PHOSPHORIBOSYLTRANSFERASE"/>
    <property type="match status" value="1"/>
</dbReference>
<dbReference type="EC" id="2.4.2.18" evidence="9"/>
<evidence type="ECO:0000259" key="10">
    <source>
        <dbReference type="Pfam" id="PF00591"/>
    </source>
</evidence>
<dbReference type="InterPro" id="IPR035902">
    <property type="entry name" value="Nuc_phospho_transferase"/>
</dbReference>
<dbReference type="GO" id="GO:0000287">
    <property type="term" value="F:magnesium ion binding"/>
    <property type="evidence" value="ECO:0007669"/>
    <property type="project" value="UniProtKB-UniRule"/>
</dbReference>
<comment type="catalytic activity">
    <reaction evidence="7 9">
        <text>N-(5-phospho-beta-D-ribosyl)anthranilate + diphosphate = 5-phospho-alpha-D-ribose 1-diphosphate + anthranilate</text>
        <dbReference type="Rhea" id="RHEA:11768"/>
        <dbReference type="ChEBI" id="CHEBI:16567"/>
        <dbReference type="ChEBI" id="CHEBI:18277"/>
        <dbReference type="ChEBI" id="CHEBI:33019"/>
        <dbReference type="ChEBI" id="CHEBI:58017"/>
        <dbReference type="EC" id="2.4.2.18"/>
    </reaction>
</comment>
<evidence type="ECO:0000256" key="9">
    <source>
        <dbReference type="HAMAP-Rule" id="MF_00211"/>
    </source>
</evidence>
<dbReference type="GO" id="GO:0005829">
    <property type="term" value="C:cytosol"/>
    <property type="evidence" value="ECO:0007669"/>
    <property type="project" value="TreeGrafter"/>
</dbReference>
<evidence type="ECO:0000256" key="6">
    <source>
        <dbReference type="ARBA" id="ARBA00023141"/>
    </source>
</evidence>
<dbReference type="GO" id="GO:0000162">
    <property type="term" value="P:L-tryptophan biosynthetic process"/>
    <property type="evidence" value="ECO:0007669"/>
    <property type="project" value="UniProtKB-UniRule"/>
</dbReference>
<comment type="pathway">
    <text evidence="1 9">Amino-acid biosynthesis; L-tryptophan biosynthesis; L-tryptophan from chorismate: step 2/5.</text>
</comment>
<keyword evidence="5 9" id="KW-0822">Tryptophan biosynthesis</keyword>
<evidence type="ECO:0000313" key="13">
    <source>
        <dbReference type="Proteomes" id="UP000319263"/>
    </source>
</evidence>
<comment type="caution">
    <text evidence="9">Lacks conserved residue(s) required for the propagation of feature annotation.</text>
</comment>
<dbReference type="Gene3D" id="3.40.1030.10">
    <property type="entry name" value="Nucleoside phosphorylase/phosphoribosyltransferase catalytic domain"/>
    <property type="match status" value="1"/>
</dbReference>
<dbReference type="FunFam" id="3.40.1030.10:FF:000002">
    <property type="entry name" value="Anthranilate phosphoribosyltransferase"/>
    <property type="match status" value="1"/>
</dbReference>
<feature type="binding site" evidence="9">
    <location>
        <begin position="93"/>
        <end position="96"/>
    </location>
    <ligand>
        <name>5-phospho-alpha-D-ribose 1-diphosphate</name>
        <dbReference type="ChEBI" id="CHEBI:58017"/>
    </ligand>
</feature>
<comment type="similarity">
    <text evidence="8">In the C-terminal section; belongs to the anthranilate phosphoribosyltransferase family.</text>
</comment>
<dbReference type="InterPro" id="IPR017459">
    <property type="entry name" value="Glycosyl_Trfase_fam3_N_dom"/>
</dbReference>
<evidence type="ECO:0000256" key="1">
    <source>
        <dbReference type="ARBA" id="ARBA00004907"/>
    </source>
</evidence>
<dbReference type="Gene3D" id="1.20.970.10">
    <property type="entry name" value="Transferase, Pyrimidine Nucleoside Phosphorylase, Chain C"/>
    <property type="match status" value="1"/>
</dbReference>
<feature type="binding site" evidence="9">
    <location>
        <position position="169"/>
    </location>
    <ligand>
        <name>anthranilate</name>
        <dbReference type="ChEBI" id="CHEBI:16567"/>
        <label>2</label>
    </ligand>
</feature>
<protein>
    <recommendedName>
        <fullName evidence="9">Anthranilate phosphoribosyltransferase</fullName>
        <ecNumber evidence="9">2.4.2.18</ecNumber>
    </recommendedName>
</protein>
<dbReference type="InterPro" id="IPR005940">
    <property type="entry name" value="Anthranilate_Pribosyl_Tfrase"/>
</dbReference>